<keyword evidence="2" id="KW-1185">Reference proteome</keyword>
<sequence>MRPGRVGGEGCREELALLRALLTRMSAQLA</sequence>
<comment type="caution">
    <text evidence="1">The sequence shown here is derived from an EMBL/GenBank/DDBJ whole genome shotgun (WGS) entry which is preliminary data.</text>
</comment>
<protein>
    <submittedName>
        <fullName evidence="1">Uncharacterized protein</fullName>
    </submittedName>
</protein>
<organism evidence="1 2">
    <name type="scientific">Actinomadura luteofluorescens</name>
    <dbReference type="NCBI Taxonomy" id="46163"/>
    <lineage>
        <taxon>Bacteria</taxon>
        <taxon>Bacillati</taxon>
        <taxon>Actinomycetota</taxon>
        <taxon>Actinomycetes</taxon>
        <taxon>Streptosporangiales</taxon>
        <taxon>Thermomonosporaceae</taxon>
        <taxon>Actinomadura</taxon>
    </lineage>
</organism>
<evidence type="ECO:0000313" key="2">
    <source>
        <dbReference type="Proteomes" id="UP000529783"/>
    </source>
</evidence>
<proteinExistence type="predicted"/>
<dbReference type="AlphaFoldDB" id="A0A7Y9EIR0"/>
<dbReference type="Proteomes" id="UP000529783">
    <property type="component" value="Unassembled WGS sequence"/>
</dbReference>
<name>A0A7Y9EIR0_9ACTN</name>
<accession>A0A7Y9EIR0</accession>
<dbReference type="EMBL" id="JACCBA010000001">
    <property type="protein sequence ID" value="NYD47945.1"/>
    <property type="molecule type" value="Genomic_DNA"/>
</dbReference>
<evidence type="ECO:0000313" key="1">
    <source>
        <dbReference type="EMBL" id="NYD47945.1"/>
    </source>
</evidence>
<gene>
    <name evidence="1" type="ORF">BJY14_003928</name>
</gene>
<reference evidence="1 2" key="1">
    <citation type="submission" date="2020-07" db="EMBL/GenBank/DDBJ databases">
        <title>Sequencing the genomes of 1000 actinobacteria strains.</title>
        <authorList>
            <person name="Klenk H.-P."/>
        </authorList>
    </citation>
    <scope>NUCLEOTIDE SEQUENCE [LARGE SCALE GENOMIC DNA]</scope>
    <source>
        <strain evidence="1 2">DSM 40398</strain>
    </source>
</reference>